<keyword evidence="1" id="KW-1133">Transmembrane helix</keyword>
<sequence>MSVRIGEETRALEARVGALEEAIELGGERLDAAAVAEARAAVERLRERIALGVDHTVVALVGGTGSGKSSLFNRISGLSFADVGVRRPTTSQVTACVWGTDGDAVLDWLGVDPQRRIQRESLLDGETEAALRGLVLLDLPDHDSVEPAHREVVDALLPQADLLVWVVDPQKYADDALHSGYLRHLAGQDTSMLVVLNQVDTVRPAERASLARDVSRLLAADGLPDVPVRTASATTGEGITELRAGLASVVAGRSLAARRAETEVQTATARVAAGLAEREPAPTALATGPLVETLSAASGLDAVSDAVAAVVRGRRRRSQVPHIVPVHPDAVRLARASWLSTATGGLPRAWVDDVEARVAPASRLGTHLADALGAVTVTVRRSVPAAVLGWCAVALGLVALVVGGLAVGRMLGPDGVRTGADVQVAVVAALAAAACAVGAGLVRRSAARRAATRVHDEGRAAIEGVARTDLVEPAAAVVAEHRRVRGLLEAALA</sequence>
<proteinExistence type="predicted"/>
<dbReference type="GO" id="GO:0019843">
    <property type="term" value="F:rRNA binding"/>
    <property type="evidence" value="ECO:0007669"/>
    <property type="project" value="TreeGrafter"/>
</dbReference>
<dbReference type="Proteomes" id="UP000000485">
    <property type="component" value="Chromosome"/>
</dbReference>
<dbReference type="HOGENOM" id="CLU_016609_2_0_11"/>
<dbReference type="KEGG" id="cga:Celgi_2216"/>
<evidence type="ECO:0000313" key="4">
    <source>
        <dbReference type="Proteomes" id="UP000000485"/>
    </source>
</evidence>
<dbReference type="InterPro" id="IPR027417">
    <property type="entry name" value="P-loop_NTPase"/>
</dbReference>
<evidence type="ECO:0000313" key="3">
    <source>
        <dbReference type="EMBL" id="AEI12716.1"/>
    </source>
</evidence>
<keyword evidence="1" id="KW-0812">Transmembrane</keyword>
<dbReference type="Gene3D" id="3.40.50.300">
    <property type="entry name" value="P-loop containing nucleotide triphosphate hydrolases"/>
    <property type="match status" value="1"/>
</dbReference>
<gene>
    <name evidence="3" type="ordered locus">Celgi_2216</name>
</gene>
<dbReference type="STRING" id="593907.Celgi_2216"/>
<organism evidence="3 4">
    <name type="scientific">Cellulomonas gilvus (strain ATCC 13127 / NRRL B-14078)</name>
    <name type="common">Cellvibrio gilvus</name>
    <dbReference type="NCBI Taxonomy" id="593907"/>
    <lineage>
        <taxon>Bacteria</taxon>
        <taxon>Bacillati</taxon>
        <taxon>Actinomycetota</taxon>
        <taxon>Actinomycetes</taxon>
        <taxon>Micrococcales</taxon>
        <taxon>Cellulomonadaceae</taxon>
        <taxon>Cellulomonas</taxon>
    </lineage>
</organism>
<dbReference type="GO" id="GO:0043024">
    <property type="term" value="F:ribosomal small subunit binding"/>
    <property type="evidence" value="ECO:0007669"/>
    <property type="project" value="TreeGrafter"/>
</dbReference>
<dbReference type="Pfam" id="PF01926">
    <property type="entry name" value="MMR_HSR1"/>
    <property type="match status" value="1"/>
</dbReference>
<dbReference type="EMBL" id="CP002665">
    <property type="protein sequence ID" value="AEI12716.1"/>
    <property type="molecule type" value="Genomic_DNA"/>
</dbReference>
<keyword evidence="4" id="KW-1185">Reference proteome</keyword>
<dbReference type="InterPro" id="IPR005662">
    <property type="entry name" value="GTPase_Era-like"/>
</dbReference>
<feature type="transmembrane region" description="Helical" evidence="1">
    <location>
        <begin position="387"/>
        <end position="410"/>
    </location>
</feature>
<dbReference type="eggNOG" id="COG0699">
    <property type="taxonomic scope" value="Bacteria"/>
</dbReference>
<dbReference type="InterPro" id="IPR006073">
    <property type="entry name" value="GTP-bd"/>
</dbReference>
<accession>F8A0N1</accession>
<dbReference type="RefSeq" id="WP_013884234.1">
    <property type="nucleotide sequence ID" value="NC_015671.1"/>
</dbReference>
<name>F8A0N1_CELGA</name>
<dbReference type="PANTHER" id="PTHR42698">
    <property type="entry name" value="GTPASE ERA"/>
    <property type="match status" value="1"/>
</dbReference>
<evidence type="ECO:0000259" key="2">
    <source>
        <dbReference type="Pfam" id="PF01926"/>
    </source>
</evidence>
<dbReference type="PANTHER" id="PTHR42698:SF1">
    <property type="entry name" value="GTPASE ERA, MITOCHONDRIAL"/>
    <property type="match status" value="1"/>
</dbReference>
<reference evidence="4" key="1">
    <citation type="submission" date="2011-04" db="EMBL/GenBank/DDBJ databases">
        <title>Complete sequence of Cellvibrio gilvus ATCC 13127.</title>
        <authorList>
            <person name="Lucas S."/>
            <person name="Han J."/>
            <person name="Lapidus A."/>
            <person name="Cheng J.-F."/>
            <person name="Goodwin L."/>
            <person name="Pitluck S."/>
            <person name="Peters L."/>
            <person name="Munk A."/>
            <person name="Detter J.C."/>
            <person name="Han C."/>
            <person name="Tapia R."/>
            <person name="Land M."/>
            <person name="Hauser L."/>
            <person name="Kyrpides N."/>
            <person name="Ivanova N."/>
            <person name="Ovchinnikova G."/>
            <person name="Pagani I."/>
            <person name="Mead D."/>
            <person name="Brumm P."/>
            <person name="Woyke T."/>
        </authorList>
    </citation>
    <scope>NUCLEOTIDE SEQUENCE [LARGE SCALE GENOMIC DNA]</scope>
    <source>
        <strain evidence="4">ATCC 13127 / NRRL B-14078</strain>
    </source>
</reference>
<dbReference type="GO" id="GO:0005829">
    <property type="term" value="C:cytosol"/>
    <property type="evidence" value="ECO:0007669"/>
    <property type="project" value="TreeGrafter"/>
</dbReference>
<dbReference type="SUPFAM" id="SSF52540">
    <property type="entry name" value="P-loop containing nucleoside triphosphate hydrolases"/>
    <property type="match status" value="1"/>
</dbReference>
<dbReference type="OrthoDB" id="974105at2"/>
<protein>
    <submittedName>
        <fullName evidence="3">Putative ABC transporter</fullName>
    </submittedName>
</protein>
<dbReference type="GO" id="GO:0005525">
    <property type="term" value="F:GTP binding"/>
    <property type="evidence" value="ECO:0007669"/>
    <property type="project" value="InterPro"/>
</dbReference>
<keyword evidence="1" id="KW-0472">Membrane</keyword>
<feature type="domain" description="G" evidence="2">
    <location>
        <begin position="58"/>
        <end position="197"/>
    </location>
</feature>
<evidence type="ECO:0000256" key="1">
    <source>
        <dbReference type="SAM" id="Phobius"/>
    </source>
</evidence>
<dbReference type="GO" id="GO:0000028">
    <property type="term" value="P:ribosomal small subunit assembly"/>
    <property type="evidence" value="ECO:0007669"/>
    <property type="project" value="TreeGrafter"/>
</dbReference>
<dbReference type="AlphaFoldDB" id="F8A0N1"/>
<feature type="transmembrane region" description="Helical" evidence="1">
    <location>
        <begin position="422"/>
        <end position="442"/>
    </location>
</feature>